<dbReference type="GO" id="GO:0050808">
    <property type="term" value="P:synapse organization"/>
    <property type="evidence" value="ECO:0007669"/>
    <property type="project" value="TreeGrafter"/>
</dbReference>
<dbReference type="Pfam" id="PF13927">
    <property type="entry name" value="Ig_3"/>
    <property type="match status" value="1"/>
</dbReference>
<dbReference type="HOGENOM" id="CLU_046341_4_2_1"/>
<evidence type="ECO:0000313" key="2">
    <source>
        <dbReference type="EMBL" id="ESO88330.1"/>
    </source>
</evidence>
<dbReference type="AlphaFoldDB" id="V4A0B5"/>
<reference evidence="2 3" key="1">
    <citation type="journal article" date="2013" name="Nature">
        <title>Insights into bilaterian evolution from three spiralian genomes.</title>
        <authorList>
            <person name="Simakov O."/>
            <person name="Marletaz F."/>
            <person name="Cho S.J."/>
            <person name="Edsinger-Gonzales E."/>
            <person name="Havlak P."/>
            <person name="Hellsten U."/>
            <person name="Kuo D.H."/>
            <person name="Larsson T."/>
            <person name="Lv J."/>
            <person name="Arendt D."/>
            <person name="Savage R."/>
            <person name="Osoegawa K."/>
            <person name="de Jong P."/>
            <person name="Grimwood J."/>
            <person name="Chapman J.A."/>
            <person name="Shapiro H."/>
            <person name="Aerts A."/>
            <person name="Otillar R.P."/>
            <person name="Terry A.Y."/>
            <person name="Boore J.L."/>
            <person name="Grigoriev I.V."/>
            <person name="Lindberg D.R."/>
            <person name="Seaver E.C."/>
            <person name="Weisblat D.A."/>
            <person name="Putnam N.H."/>
            <person name="Rokhsar D.S."/>
        </authorList>
    </citation>
    <scope>NUCLEOTIDE SEQUENCE [LARGE SCALE GENOMIC DNA]</scope>
</reference>
<feature type="domain" description="Ig-like" evidence="1">
    <location>
        <begin position="1"/>
        <end position="86"/>
    </location>
</feature>
<dbReference type="EMBL" id="KB202719">
    <property type="protein sequence ID" value="ESO88330.1"/>
    <property type="molecule type" value="Genomic_DNA"/>
</dbReference>
<dbReference type="GO" id="GO:0032589">
    <property type="term" value="C:neuron projection membrane"/>
    <property type="evidence" value="ECO:0007669"/>
    <property type="project" value="TreeGrafter"/>
</dbReference>
<dbReference type="InterPro" id="IPR037448">
    <property type="entry name" value="Zig-8"/>
</dbReference>
<sequence length="223" mass="25518">NFTFNQGELARLICTVNNLGTKKVIWRRASEFNPLTIGTKTFVGNYRIHVEHTPLGNDWNLLIKKVQIDDAGKYECQISAKQRNLRRFVTLTVLGKWVSGKSFHYVEKGSRIVLVCNATGDEHPPDDLDWFKDGDKVTTDHSKGISIRKQVSLEYKTIASVLQIEKARLKNTGVYICRTSDLQITRKIVDILNCKYKIPKETQMAIFRSNQNVSVQMSYVSIH</sequence>
<dbReference type="RefSeq" id="XP_009061041.1">
    <property type="nucleotide sequence ID" value="XM_009062793.1"/>
</dbReference>
<feature type="domain" description="Ig-like" evidence="1">
    <location>
        <begin position="106"/>
        <end position="189"/>
    </location>
</feature>
<evidence type="ECO:0000313" key="3">
    <source>
        <dbReference type="Proteomes" id="UP000030746"/>
    </source>
</evidence>
<keyword evidence="3" id="KW-1185">Reference proteome</keyword>
<dbReference type="OMA" id="YECEINI"/>
<feature type="non-terminal residue" evidence="2">
    <location>
        <position position="1"/>
    </location>
</feature>
<proteinExistence type="predicted"/>
<dbReference type="OrthoDB" id="190835at2759"/>
<gene>
    <name evidence="2" type="ORF">LOTGIDRAFT_126369</name>
</gene>
<dbReference type="GeneID" id="20232589"/>
<evidence type="ECO:0000259" key="1">
    <source>
        <dbReference type="PROSITE" id="PS50835"/>
    </source>
</evidence>
<dbReference type="InterPro" id="IPR003599">
    <property type="entry name" value="Ig_sub"/>
</dbReference>
<dbReference type="Proteomes" id="UP000030746">
    <property type="component" value="Unassembled WGS sequence"/>
</dbReference>
<dbReference type="SMART" id="SM00409">
    <property type="entry name" value="IG"/>
    <property type="match status" value="2"/>
</dbReference>
<dbReference type="SMART" id="SM00408">
    <property type="entry name" value="IGc2"/>
    <property type="match status" value="2"/>
</dbReference>
<dbReference type="KEGG" id="lgi:LOTGIDRAFT_126369"/>
<name>V4A0B5_LOTGI</name>
<dbReference type="Pfam" id="PF07679">
    <property type="entry name" value="I-set"/>
    <property type="match status" value="1"/>
</dbReference>
<accession>V4A0B5</accession>
<dbReference type="InterPro" id="IPR036179">
    <property type="entry name" value="Ig-like_dom_sf"/>
</dbReference>
<dbReference type="InterPro" id="IPR003598">
    <property type="entry name" value="Ig_sub2"/>
</dbReference>
<protein>
    <recommendedName>
        <fullName evidence="1">Ig-like domain-containing protein</fullName>
    </recommendedName>
</protein>
<organism evidence="2 3">
    <name type="scientific">Lottia gigantea</name>
    <name type="common">Giant owl limpet</name>
    <dbReference type="NCBI Taxonomy" id="225164"/>
    <lineage>
        <taxon>Eukaryota</taxon>
        <taxon>Metazoa</taxon>
        <taxon>Spiralia</taxon>
        <taxon>Lophotrochozoa</taxon>
        <taxon>Mollusca</taxon>
        <taxon>Gastropoda</taxon>
        <taxon>Patellogastropoda</taxon>
        <taxon>Lottioidea</taxon>
        <taxon>Lottiidae</taxon>
        <taxon>Lottia</taxon>
    </lineage>
</organism>
<dbReference type="InterPro" id="IPR007110">
    <property type="entry name" value="Ig-like_dom"/>
</dbReference>
<dbReference type="Gene3D" id="2.60.40.10">
    <property type="entry name" value="Immunoglobulins"/>
    <property type="match status" value="2"/>
</dbReference>
<dbReference type="SUPFAM" id="SSF48726">
    <property type="entry name" value="Immunoglobulin"/>
    <property type="match status" value="2"/>
</dbReference>
<dbReference type="CTD" id="20232589"/>
<dbReference type="InterPro" id="IPR013783">
    <property type="entry name" value="Ig-like_fold"/>
</dbReference>
<dbReference type="PROSITE" id="PS50835">
    <property type="entry name" value="IG_LIKE"/>
    <property type="match status" value="2"/>
</dbReference>
<dbReference type="PANTHER" id="PTHR23279">
    <property type="entry name" value="DEFECTIVE PROBOSCIS EXTENSION RESPONSE DPR -RELATED"/>
    <property type="match status" value="1"/>
</dbReference>
<dbReference type="InterPro" id="IPR013098">
    <property type="entry name" value="Ig_I-set"/>
</dbReference>
<dbReference type="PANTHER" id="PTHR23279:SF36">
    <property type="entry name" value="DEFECTIVE PROBOSCIS EXTENSION RESPONSE 9, ISOFORM A"/>
    <property type="match status" value="1"/>
</dbReference>